<keyword evidence="1" id="KW-1133">Transmembrane helix</keyword>
<protein>
    <recommendedName>
        <fullName evidence="2">DUF6533 domain-containing protein</fullName>
    </recommendedName>
</protein>
<keyword evidence="1" id="KW-0472">Membrane</keyword>
<accession>A0AA39MQT4</accession>
<feature type="transmembrane region" description="Helical" evidence="1">
    <location>
        <begin position="197"/>
        <end position="218"/>
    </location>
</feature>
<keyword evidence="4" id="KW-1185">Reference proteome</keyword>
<feature type="transmembrane region" description="Helical" evidence="1">
    <location>
        <begin position="92"/>
        <end position="113"/>
    </location>
</feature>
<dbReference type="InterPro" id="IPR045340">
    <property type="entry name" value="DUF6533"/>
</dbReference>
<dbReference type="Proteomes" id="UP001175226">
    <property type="component" value="Unassembled WGS sequence"/>
</dbReference>
<dbReference type="Pfam" id="PF20151">
    <property type="entry name" value="DUF6533"/>
    <property type="match status" value="1"/>
</dbReference>
<proteinExistence type="predicted"/>
<feature type="non-terminal residue" evidence="3">
    <location>
        <position position="254"/>
    </location>
</feature>
<comment type="caution">
    <text evidence="3">The sequence shown here is derived from an EMBL/GenBank/DDBJ whole genome shotgun (WGS) entry which is preliminary data.</text>
</comment>
<feature type="transmembrane region" description="Helical" evidence="1">
    <location>
        <begin position="150"/>
        <end position="176"/>
    </location>
</feature>
<reference evidence="3" key="1">
    <citation type="submission" date="2023-06" db="EMBL/GenBank/DDBJ databases">
        <authorList>
            <consortium name="Lawrence Berkeley National Laboratory"/>
            <person name="Ahrendt S."/>
            <person name="Sahu N."/>
            <person name="Indic B."/>
            <person name="Wong-Bajracharya J."/>
            <person name="Merenyi Z."/>
            <person name="Ke H.-M."/>
            <person name="Monk M."/>
            <person name="Kocsube S."/>
            <person name="Drula E."/>
            <person name="Lipzen A."/>
            <person name="Balint B."/>
            <person name="Henrissat B."/>
            <person name="Andreopoulos B."/>
            <person name="Martin F.M."/>
            <person name="Harder C.B."/>
            <person name="Rigling D."/>
            <person name="Ford K.L."/>
            <person name="Foster G.D."/>
            <person name="Pangilinan J."/>
            <person name="Papanicolaou A."/>
            <person name="Barry K."/>
            <person name="LaButti K."/>
            <person name="Viragh M."/>
            <person name="Koriabine M."/>
            <person name="Yan M."/>
            <person name="Riley R."/>
            <person name="Champramary S."/>
            <person name="Plett K.L."/>
            <person name="Tsai I.J."/>
            <person name="Slot J."/>
            <person name="Sipos G."/>
            <person name="Plett J."/>
            <person name="Nagy L.G."/>
            <person name="Grigoriev I.V."/>
        </authorList>
    </citation>
    <scope>NUCLEOTIDE SEQUENCE</scope>
    <source>
        <strain evidence="3">FPL87.14</strain>
    </source>
</reference>
<evidence type="ECO:0000313" key="3">
    <source>
        <dbReference type="EMBL" id="KAK0442415.1"/>
    </source>
</evidence>
<dbReference type="AlphaFoldDB" id="A0AA39MQT4"/>
<feature type="transmembrane region" description="Helical" evidence="1">
    <location>
        <begin position="120"/>
        <end position="144"/>
    </location>
</feature>
<gene>
    <name evidence="3" type="ORF">EV421DRAFT_2019530</name>
</gene>
<feature type="transmembrane region" description="Helical" evidence="1">
    <location>
        <begin position="39"/>
        <end position="57"/>
    </location>
</feature>
<sequence>MEFHASDAVAYIAETLIIWDYLISIDDEIALFWSSRRSWIKFLFFLNRYLGIFLRIWDMFLVRYNLDLHICGPFRLFGWTEACYLFISPESVIYVSIQLIVMEIILVVRAWAIMGRQRRVLWTFLGLLTFSTIASLVLCFLQIASADSTYNFYFLPTVFLEAILFTAVAYHAFTYLRNLRSLQSSCSGALQPRLRPIMRLMFEDSILYFVIITAVLTIVPFSPASLPLSFSVASITATRMLLRLRKQDLSDSAG</sequence>
<dbReference type="EMBL" id="JAUEPT010000026">
    <property type="protein sequence ID" value="KAK0442415.1"/>
    <property type="molecule type" value="Genomic_DNA"/>
</dbReference>
<evidence type="ECO:0000259" key="2">
    <source>
        <dbReference type="Pfam" id="PF20151"/>
    </source>
</evidence>
<evidence type="ECO:0000256" key="1">
    <source>
        <dbReference type="SAM" id="Phobius"/>
    </source>
</evidence>
<organism evidence="3 4">
    <name type="scientific">Armillaria borealis</name>
    <dbReference type="NCBI Taxonomy" id="47425"/>
    <lineage>
        <taxon>Eukaryota</taxon>
        <taxon>Fungi</taxon>
        <taxon>Dikarya</taxon>
        <taxon>Basidiomycota</taxon>
        <taxon>Agaricomycotina</taxon>
        <taxon>Agaricomycetes</taxon>
        <taxon>Agaricomycetidae</taxon>
        <taxon>Agaricales</taxon>
        <taxon>Marasmiineae</taxon>
        <taxon>Physalacriaceae</taxon>
        <taxon>Armillaria</taxon>
    </lineage>
</organism>
<feature type="domain" description="DUF6533" evidence="2">
    <location>
        <begin position="13"/>
        <end position="53"/>
    </location>
</feature>
<name>A0AA39MQT4_9AGAR</name>
<keyword evidence="1" id="KW-0812">Transmembrane</keyword>
<evidence type="ECO:0000313" key="4">
    <source>
        <dbReference type="Proteomes" id="UP001175226"/>
    </source>
</evidence>